<evidence type="ECO:0000256" key="3">
    <source>
        <dbReference type="ARBA" id="ARBA00023015"/>
    </source>
</evidence>
<sequence length="600" mass="67610">MQNHLFQLDNEGGLSLQQQIKQKLIAAIGNGFFPAGSRMPSSRKLADQLSVARNTVVHVFTALVEEGYLESRERSGFFVCDTPTPAQVALPPKSSRSELEWSRYLKQEPPQPLARSYPDNWHKYPYPFIDGQFDPSLFPTNPWRECSRLSLGIDAIHDWASDGANRDDPLLVEQIRTKVLPRRGIQASAEEILITTGSQQALYLLMQLLSDESTQVAVEEPGFPGIRQLVQLRRSKLALVEVDPKGLEVESIPRGTQLVYVTPSHQVPTAVTLSMARREALLTRAQEEDFLIIEDDYEPESNFVSNPHPALKSLDQAGRVLYCSSFSKVLAPGLRLGYLVAPAPLIARARALRSQILRHPPTNNQHTLGRFLSLGHYDTLMRRLNTELAERWSELREALNHYLPTAIVTSRTVGGSSCWIQGPAELGSQELANEAAKRGILLEPVQRFFGDPRTPQNALRLGVSSIPTAQIRPGIAALAALFWELSDAPRQRLEGTSGRQLDAQGLREHLGHCEFLGRTVFGDPYRIRLYPDGTMEGWEGRRDERSDRGQWWLEGDRWYRQWQSWSYGEVAGFEVVLDDNRILWFRDGHLADSAFFSQVS</sequence>
<keyword evidence="5" id="KW-0804">Transcription</keyword>
<organism evidence="7 8">
    <name type="scientific">Ferrimonas gelatinilytica</name>
    <dbReference type="NCBI Taxonomy" id="1255257"/>
    <lineage>
        <taxon>Bacteria</taxon>
        <taxon>Pseudomonadati</taxon>
        <taxon>Pseudomonadota</taxon>
        <taxon>Gammaproteobacteria</taxon>
        <taxon>Alteromonadales</taxon>
        <taxon>Ferrimonadaceae</taxon>
        <taxon>Ferrimonas</taxon>
    </lineage>
</organism>
<keyword evidence="7" id="KW-0808">Transferase</keyword>
<reference evidence="8" key="1">
    <citation type="journal article" date="2019" name="Int. J. Syst. Evol. Microbiol.">
        <title>The Global Catalogue of Microorganisms (GCM) 10K type strain sequencing project: providing services to taxonomists for standard genome sequencing and annotation.</title>
        <authorList>
            <consortium name="The Broad Institute Genomics Platform"/>
            <consortium name="The Broad Institute Genome Sequencing Center for Infectious Disease"/>
            <person name="Wu L."/>
            <person name="Ma J."/>
        </authorList>
    </citation>
    <scope>NUCLEOTIDE SEQUENCE [LARGE SCALE GENOMIC DNA]</scope>
    <source>
        <strain evidence="8">JCM 18720</strain>
    </source>
</reference>
<feature type="domain" description="HTH gntR-type" evidence="6">
    <location>
        <begin position="14"/>
        <end position="82"/>
    </location>
</feature>
<keyword evidence="4" id="KW-0238">DNA-binding</keyword>
<evidence type="ECO:0000313" key="7">
    <source>
        <dbReference type="EMBL" id="GAA5191362.1"/>
    </source>
</evidence>
<keyword evidence="8" id="KW-1185">Reference proteome</keyword>
<proteinExistence type="inferred from homology"/>
<dbReference type="InterPro" id="IPR036388">
    <property type="entry name" value="WH-like_DNA-bd_sf"/>
</dbReference>
<dbReference type="Proteomes" id="UP001501600">
    <property type="component" value="Unassembled WGS sequence"/>
</dbReference>
<evidence type="ECO:0000256" key="2">
    <source>
        <dbReference type="ARBA" id="ARBA00022898"/>
    </source>
</evidence>
<keyword evidence="2" id="KW-0663">Pyridoxal phosphate</keyword>
<dbReference type="EMBL" id="BAABLF010000011">
    <property type="protein sequence ID" value="GAA5191362.1"/>
    <property type="molecule type" value="Genomic_DNA"/>
</dbReference>
<evidence type="ECO:0000313" key="8">
    <source>
        <dbReference type="Proteomes" id="UP001501600"/>
    </source>
</evidence>
<dbReference type="SMART" id="SM00345">
    <property type="entry name" value="HTH_GNTR"/>
    <property type="match status" value="1"/>
</dbReference>
<dbReference type="CDD" id="cd00609">
    <property type="entry name" value="AAT_like"/>
    <property type="match status" value="1"/>
</dbReference>
<dbReference type="InterPro" id="IPR036390">
    <property type="entry name" value="WH_DNA-bd_sf"/>
</dbReference>
<dbReference type="InterPro" id="IPR004839">
    <property type="entry name" value="Aminotransferase_I/II_large"/>
</dbReference>
<name>A0ABP9S6A7_9GAMM</name>
<dbReference type="GO" id="GO:0008483">
    <property type="term" value="F:transaminase activity"/>
    <property type="evidence" value="ECO:0007669"/>
    <property type="project" value="UniProtKB-KW"/>
</dbReference>
<dbReference type="InterPro" id="IPR015421">
    <property type="entry name" value="PyrdxlP-dep_Trfase_major"/>
</dbReference>
<evidence type="ECO:0000259" key="6">
    <source>
        <dbReference type="PROSITE" id="PS50949"/>
    </source>
</evidence>
<dbReference type="Gene3D" id="1.10.10.10">
    <property type="entry name" value="Winged helix-like DNA-binding domain superfamily/Winged helix DNA-binding domain"/>
    <property type="match status" value="1"/>
</dbReference>
<dbReference type="InterPro" id="IPR051446">
    <property type="entry name" value="HTH_trans_reg/aminotransferase"/>
</dbReference>
<dbReference type="InterPro" id="IPR000524">
    <property type="entry name" value="Tscrpt_reg_HTH_GntR"/>
</dbReference>
<dbReference type="Gene3D" id="3.40.640.10">
    <property type="entry name" value="Type I PLP-dependent aspartate aminotransferase-like (Major domain)"/>
    <property type="match status" value="1"/>
</dbReference>
<dbReference type="SUPFAM" id="SSF46785">
    <property type="entry name" value="Winged helix' DNA-binding domain"/>
    <property type="match status" value="1"/>
</dbReference>
<keyword evidence="3" id="KW-0805">Transcription regulation</keyword>
<evidence type="ECO:0000256" key="5">
    <source>
        <dbReference type="ARBA" id="ARBA00023163"/>
    </source>
</evidence>
<dbReference type="PANTHER" id="PTHR46577">
    <property type="entry name" value="HTH-TYPE TRANSCRIPTIONAL REGULATORY PROTEIN GABR"/>
    <property type="match status" value="1"/>
</dbReference>
<accession>A0ABP9S6A7</accession>
<dbReference type="Pfam" id="PF00392">
    <property type="entry name" value="GntR"/>
    <property type="match status" value="1"/>
</dbReference>
<dbReference type="RefSeq" id="WP_345316723.1">
    <property type="nucleotide sequence ID" value="NZ_BAABLF010000011.1"/>
</dbReference>
<dbReference type="CDD" id="cd07377">
    <property type="entry name" value="WHTH_GntR"/>
    <property type="match status" value="1"/>
</dbReference>
<comment type="caution">
    <text evidence="7">The sequence shown here is derived from an EMBL/GenBank/DDBJ whole genome shotgun (WGS) entry which is preliminary data.</text>
</comment>
<evidence type="ECO:0000256" key="1">
    <source>
        <dbReference type="ARBA" id="ARBA00005384"/>
    </source>
</evidence>
<gene>
    <name evidence="7" type="ORF">GCM10025772_17930</name>
</gene>
<protein>
    <submittedName>
        <fullName evidence="7">PLP-dependent aminotransferase family protein</fullName>
    </submittedName>
</protein>
<dbReference type="Pfam" id="PF00155">
    <property type="entry name" value="Aminotran_1_2"/>
    <property type="match status" value="1"/>
</dbReference>
<dbReference type="PROSITE" id="PS50949">
    <property type="entry name" value="HTH_GNTR"/>
    <property type="match status" value="1"/>
</dbReference>
<evidence type="ECO:0000256" key="4">
    <source>
        <dbReference type="ARBA" id="ARBA00023125"/>
    </source>
</evidence>
<dbReference type="InterPro" id="IPR015424">
    <property type="entry name" value="PyrdxlP-dep_Trfase"/>
</dbReference>
<keyword evidence="7" id="KW-0032">Aminotransferase</keyword>
<comment type="similarity">
    <text evidence="1">In the C-terminal section; belongs to the class-I pyridoxal-phosphate-dependent aminotransferase family.</text>
</comment>
<dbReference type="PANTHER" id="PTHR46577:SF1">
    <property type="entry name" value="HTH-TYPE TRANSCRIPTIONAL REGULATORY PROTEIN GABR"/>
    <property type="match status" value="1"/>
</dbReference>
<dbReference type="SUPFAM" id="SSF53383">
    <property type="entry name" value="PLP-dependent transferases"/>
    <property type="match status" value="1"/>
</dbReference>